<dbReference type="SUPFAM" id="SSF52096">
    <property type="entry name" value="ClpP/crotonase"/>
    <property type="match status" value="1"/>
</dbReference>
<evidence type="ECO:0000313" key="2">
    <source>
        <dbReference type="EMBL" id="MDC0711946.1"/>
    </source>
</evidence>
<dbReference type="InterPro" id="IPR018376">
    <property type="entry name" value="Enoyl-CoA_hyd/isom_CS"/>
</dbReference>
<keyword evidence="3" id="KW-1185">Reference proteome</keyword>
<dbReference type="RefSeq" id="WP_272141967.1">
    <property type="nucleotide sequence ID" value="NZ_JAQNDM010000002.1"/>
</dbReference>
<dbReference type="PROSITE" id="PS00166">
    <property type="entry name" value="ENOYL_COA_HYDRATASE"/>
    <property type="match status" value="1"/>
</dbReference>
<evidence type="ECO:0000256" key="1">
    <source>
        <dbReference type="RuleBase" id="RU003707"/>
    </source>
</evidence>
<dbReference type="InterPro" id="IPR029045">
    <property type="entry name" value="ClpP/crotonase-like_dom_sf"/>
</dbReference>
<evidence type="ECO:0000313" key="3">
    <source>
        <dbReference type="Proteomes" id="UP001221838"/>
    </source>
</evidence>
<reference evidence="2 3" key="1">
    <citation type="submission" date="2022-11" db="EMBL/GenBank/DDBJ databases">
        <title>Minimal conservation of predation-associated metabolite biosynthetic gene clusters underscores biosynthetic potential of Myxococcota including descriptions for ten novel species: Archangium lansinium sp. nov., Myxococcus landrumus sp. nov., Nannocystis bai.</title>
        <authorList>
            <person name="Ahearne A."/>
            <person name="Stevens C."/>
            <person name="Dowd S."/>
        </authorList>
    </citation>
    <scope>NUCLEOTIDE SEQUENCE [LARGE SCALE GENOMIC DNA]</scope>
    <source>
        <strain evidence="2 3">NCWAL01</strain>
    </source>
</reference>
<comment type="similarity">
    <text evidence="1">Belongs to the enoyl-CoA hydratase/isomerase family.</text>
</comment>
<sequence>MTSALTQLDIARVTEAYWRVTFRHPPINLVDPDTLTQLQQLVGQIEADPHLKVVVFDSANPDFYLARYDLSRAAETPVAPGPTGLPTWIDLTTRLSQTRVVSIASVRGRARGAGSEFTLACDLRFASLEKALFGQPEVPAGIIPGGGALERLPRLVGRARALEIVLGGDDFDASTAERYGWINRAVPDAELDAFVDTFARRIASFDAQALGEAKRLVNRTGLPSAADLLETQTTFFSALHWPGARTRGAKARELSAAQPRDFELRLGHHLGQLGSSTP</sequence>
<dbReference type="PANTHER" id="PTHR43459:SF1">
    <property type="entry name" value="EG:BACN32G11.4 PROTEIN"/>
    <property type="match status" value="1"/>
</dbReference>
<proteinExistence type="inferred from homology"/>
<name>A0ABT5DHV5_9BACT</name>
<protein>
    <submittedName>
        <fullName evidence="2">Enoyl-CoA hydratase/isomerase family protein</fullName>
    </submittedName>
</protein>
<dbReference type="CDD" id="cd06558">
    <property type="entry name" value="crotonase-like"/>
    <property type="match status" value="1"/>
</dbReference>
<dbReference type="InterPro" id="IPR001753">
    <property type="entry name" value="Enoyl-CoA_hydra/iso"/>
</dbReference>
<organism evidence="2 3">
    <name type="scientific">Stigmatella ashevillensis</name>
    <dbReference type="NCBI Taxonomy" id="2995309"/>
    <lineage>
        <taxon>Bacteria</taxon>
        <taxon>Pseudomonadati</taxon>
        <taxon>Myxococcota</taxon>
        <taxon>Myxococcia</taxon>
        <taxon>Myxococcales</taxon>
        <taxon>Cystobacterineae</taxon>
        <taxon>Archangiaceae</taxon>
        <taxon>Stigmatella</taxon>
    </lineage>
</organism>
<dbReference type="Proteomes" id="UP001221838">
    <property type="component" value="Unassembled WGS sequence"/>
</dbReference>
<comment type="caution">
    <text evidence="2">The sequence shown here is derived from an EMBL/GenBank/DDBJ whole genome shotgun (WGS) entry which is preliminary data.</text>
</comment>
<dbReference type="PANTHER" id="PTHR43459">
    <property type="entry name" value="ENOYL-COA HYDRATASE"/>
    <property type="match status" value="1"/>
</dbReference>
<accession>A0ABT5DHV5</accession>
<gene>
    <name evidence="2" type="ORF">POL68_25995</name>
</gene>
<dbReference type="EMBL" id="JAQNDM010000002">
    <property type="protein sequence ID" value="MDC0711946.1"/>
    <property type="molecule type" value="Genomic_DNA"/>
</dbReference>
<dbReference type="Pfam" id="PF00378">
    <property type="entry name" value="ECH_1"/>
    <property type="match status" value="1"/>
</dbReference>
<dbReference type="Gene3D" id="3.90.226.10">
    <property type="entry name" value="2-enoyl-CoA Hydratase, Chain A, domain 1"/>
    <property type="match status" value="1"/>
</dbReference>